<dbReference type="PATRIC" id="fig|1470200.3.peg.1878"/>
<evidence type="ECO:0000313" key="1">
    <source>
        <dbReference type="EMBL" id="KLT73345.1"/>
    </source>
</evidence>
<dbReference type="EMBL" id="JTDO01000004">
    <property type="protein sequence ID" value="KLT73345.1"/>
    <property type="molecule type" value="Genomic_DNA"/>
</dbReference>
<dbReference type="AlphaFoldDB" id="A0A0J0YT61"/>
<protein>
    <submittedName>
        <fullName evidence="1">Uncharacterized protein</fullName>
    </submittedName>
</protein>
<proteinExistence type="predicted"/>
<evidence type="ECO:0000313" key="2">
    <source>
        <dbReference type="Proteomes" id="UP000036027"/>
    </source>
</evidence>
<accession>A0A0J0YT61</accession>
<gene>
    <name evidence="1" type="ORF">PL75_03785</name>
</gene>
<dbReference type="STRING" id="1470200.PL75_03785"/>
<reference evidence="1 2" key="1">
    <citation type="submission" date="2014-11" db="EMBL/GenBank/DDBJ databases">
        <title>Genome of a novel goose pathogen.</title>
        <authorList>
            <person name="Hansen C.M."/>
            <person name="Hueffer K."/>
            <person name="Choi S.C."/>
        </authorList>
    </citation>
    <scope>NUCLEOTIDE SEQUENCE [LARGE SCALE GENOMIC DNA]</scope>
    <source>
        <strain evidence="1 2">KH1503</strain>
    </source>
</reference>
<dbReference type="Proteomes" id="UP000036027">
    <property type="component" value="Unassembled WGS sequence"/>
</dbReference>
<name>A0A0J0YT61_9NEIS</name>
<sequence>MADNRILWFKTGLIAASVSGVLGAWGILLAEQATDSGTTVNTAPPQTTAAASLREVSSAQLPDNQTPILRTYETVPVAYTSSSR</sequence>
<comment type="caution">
    <text evidence="1">The sequence shown here is derived from an EMBL/GenBank/DDBJ whole genome shotgun (WGS) entry which is preliminary data.</text>
</comment>
<keyword evidence="2" id="KW-1185">Reference proteome</keyword>
<dbReference type="RefSeq" id="WP_047760578.1">
    <property type="nucleotide sequence ID" value="NZ_CP091510.1"/>
</dbReference>
<organism evidence="1 2">
    <name type="scientific">Neisseria arctica</name>
    <dbReference type="NCBI Taxonomy" id="1470200"/>
    <lineage>
        <taxon>Bacteria</taxon>
        <taxon>Pseudomonadati</taxon>
        <taxon>Pseudomonadota</taxon>
        <taxon>Betaproteobacteria</taxon>
        <taxon>Neisseriales</taxon>
        <taxon>Neisseriaceae</taxon>
        <taxon>Neisseria</taxon>
    </lineage>
</organism>